<accession>A0A0E0MLB4</accession>
<evidence type="ECO:0000256" key="5">
    <source>
        <dbReference type="SAM" id="MobiDB-lite"/>
    </source>
</evidence>
<dbReference type="GO" id="GO:0016567">
    <property type="term" value="P:protein ubiquitination"/>
    <property type="evidence" value="ECO:0007669"/>
    <property type="project" value="UniProtKB-UniPathway"/>
</dbReference>
<name>A0A0E0MLB4_ORYPU</name>
<dbReference type="SUPFAM" id="SSF57850">
    <property type="entry name" value="RING/U-box"/>
    <property type="match status" value="1"/>
</dbReference>
<feature type="transmembrane region" description="Helical" evidence="6">
    <location>
        <begin position="100"/>
        <end position="124"/>
    </location>
</feature>
<dbReference type="CDD" id="cd16664">
    <property type="entry name" value="RING-Ubox_PUB"/>
    <property type="match status" value="1"/>
</dbReference>
<sequence length="941" mass="102615">MRRRRTPNPARVASGWVWVSRFCHCQPDSQQQQSPPRANSANASSPPFSHLTSLPAAGEDHLLRRDPPYSARRDGRQICRREATAAAAAAMPRRPRFPGVSASAVSLAFAPQVLVSLALLITVVSRTLNLLYKVMAEGQDGYFDSSTDSLRVEPIYESFLCPLSKQVMRDPVTIESGATFEREAILKWFKEHGSGGRRLVCPVTNRELSSTELNPSIALRNTIDEWMHRNEAAKLDVARKSLTSDCSEGDILQALDYVGEICQRSRSSRHLVRKVGLISLITDLLKNSSPKVRQKALGSLRFVAKDDNDNKNEIAAGDNIRTIVKFLNHGHTQEKEQAVSLLYELSEYKPLSEKIGSVSGAILILVGLSSSKVENPLTVDRAEKTLENLESCEKNVRQMAENGRLQPLLRLLLEGSSDTQLSMAAHLGELVLSNDVKVLVAQTAGSTLVNIMKSGNREAREAALKALNQISSYDTSAKILIEAGILPPLITDLFTVGSNQLPMRLKEVSATILANIVASGASFESIPLDHNGQNLVSEEIVHNLLHLISNTGPAIECKLLQVLVGLTTSATTVQSIVDAIKSSGATVSLIQFVEAPQREVRMASIKLLNNISPFMGQELAEAFRGNFSQLSSLVRVIADNNGISEEQAAAAGLIADLPPRDSVLTRRLLQDGAFSTIITKVTMVRQGEIRGGRFVNPFLEGLVRIVSRITFILDDDPDIIAVARDYNLTALFTDLLQMNGLDTVQIVSATALENLSRQSKLLTRIVPAPNPGFCFSIFPCLSQKSVATGACRVHVGICSARESFCLLEGKAVEKLVACLDHNNEKVVEAALAALSTLLEDGVDIEQGVMVLCDAEGVNPILDVLCENRNEALRQRAVWAVERILRIDEIAYEISGNQNVGTALVEAFRHGDSRTRQIAERALKHVDKLPNFSGIFSKMGAA</sequence>
<dbReference type="SUPFAM" id="SSF48371">
    <property type="entry name" value="ARM repeat"/>
    <property type="match status" value="2"/>
</dbReference>
<dbReference type="OMA" id="KVHRGTC"/>
<proteinExistence type="predicted"/>
<dbReference type="Proteomes" id="UP000026962">
    <property type="component" value="Chromosome 12"/>
</dbReference>
<dbReference type="eggNOG" id="KOG0167">
    <property type="taxonomic scope" value="Eukaryota"/>
</dbReference>
<keyword evidence="6" id="KW-0812">Transmembrane</keyword>
<protein>
    <recommendedName>
        <fullName evidence="3">RING-type E3 ubiquitin transferase</fullName>
        <ecNumber evidence="3">2.3.2.27</ecNumber>
    </recommendedName>
</protein>
<feature type="domain" description="U-box" evidence="7">
    <location>
        <begin position="154"/>
        <end position="233"/>
    </location>
</feature>
<evidence type="ECO:0000313" key="9">
    <source>
        <dbReference type="Proteomes" id="UP000026962"/>
    </source>
</evidence>
<feature type="region of interest" description="Disordered" evidence="5">
    <location>
        <begin position="27"/>
        <end position="77"/>
    </location>
</feature>
<dbReference type="Gramene" id="OPUNC12G07710.1">
    <property type="protein sequence ID" value="OPUNC12G07710.1"/>
    <property type="gene ID" value="OPUNC12G07710"/>
</dbReference>
<reference evidence="8" key="2">
    <citation type="submission" date="2018-05" db="EMBL/GenBank/DDBJ databases">
        <title>OpunRS2 (Oryza punctata Reference Sequence Version 2).</title>
        <authorList>
            <person name="Zhang J."/>
            <person name="Kudrna D."/>
            <person name="Lee S."/>
            <person name="Talag J."/>
            <person name="Welchert J."/>
            <person name="Wing R.A."/>
        </authorList>
    </citation>
    <scope>NUCLEOTIDE SEQUENCE [LARGE SCALE GENOMIC DNA]</scope>
</reference>
<organism evidence="8">
    <name type="scientific">Oryza punctata</name>
    <name type="common">Red rice</name>
    <dbReference type="NCBI Taxonomy" id="4537"/>
    <lineage>
        <taxon>Eukaryota</taxon>
        <taxon>Viridiplantae</taxon>
        <taxon>Streptophyta</taxon>
        <taxon>Embryophyta</taxon>
        <taxon>Tracheophyta</taxon>
        <taxon>Spermatophyta</taxon>
        <taxon>Magnoliopsida</taxon>
        <taxon>Liliopsida</taxon>
        <taxon>Poales</taxon>
        <taxon>Poaceae</taxon>
        <taxon>BOP clade</taxon>
        <taxon>Oryzoideae</taxon>
        <taxon>Oryzeae</taxon>
        <taxon>Oryzinae</taxon>
        <taxon>Oryza</taxon>
    </lineage>
</organism>
<evidence type="ECO:0000256" key="1">
    <source>
        <dbReference type="ARBA" id="ARBA00000900"/>
    </source>
</evidence>
<comment type="pathway">
    <text evidence="2">Protein modification; protein ubiquitination.</text>
</comment>
<evidence type="ECO:0000256" key="4">
    <source>
        <dbReference type="ARBA" id="ARBA00022679"/>
    </source>
</evidence>
<evidence type="ECO:0000256" key="2">
    <source>
        <dbReference type="ARBA" id="ARBA00004906"/>
    </source>
</evidence>
<dbReference type="EC" id="2.3.2.27" evidence="3"/>
<keyword evidence="9" id="KW-1185">Reference proteome</keyword>
<dbReference type="Gene3D" id="3.30.40.10">
    <property type="entry name" value="Zinc/RING finger domain, C3HC4 (zinc finger)"/>
    <property type="match status" value="1"/>
</dbReference>
<dbReference type="PANTHER" id="PTHR45958">
    <property type="entry name" value="RING-TYPE E3 UBIQUITIN TRANSFERASE"/>
    <property type="match status" value="1"/>
</dbReference>
<dbReference type="GO" id="GO:0061630">
    <property type="term" value="F:ubiquitin protein ligase activity"/>
    <property type="evidence" value="ECO:0007669"/>
    <property type="project" value="UniProtKB-EC"/>
</dbReference>
<dbReference type="InterPro" id="IPR045210">
    <property type="entry name" value="RING-Ubox_PUB"/>
</dbReference>
<dbReference type="Pfam" id="PF04564">
    <property type="entry name" value="U-box"/>
    <property type="match status" value="1"/>
</dbReference>
<keyword evidence="4" id="KW-0808">Transferase</keyword>
<feature type="compositionally biased region" description="Basic and acidic residues" evidence="5">
    <location>
        <begin position="58"/>
        <end position="77"/>
    </location>
</feature>
<evidence type="ECO:0000256" key="3">
    <source>
        <dbReference type="ARBA" id="ARBA00012483"/>
    </source>
</evidence>
<comment type="catalytic activity">
    <reaction evidence="1">
        <text>S-ubiquitinyl-[E2 ubiquitin-conjugating enzyme]-L-cysteine + [acceptor protein]-L-lysine = [E2 ubiquitin-conjugating enzyme]-L-cysteine + N(6)-ubiquitinyl-[acceptor protein]-L-lysine.</text>
        <dbReference type="EC" id="2.3.2.27"/>
    </reaction>
</comment>
<dbReference type="HOGENOM" id="CLU_004912_0_0_1"/>
<dbReference type="UniPathway" id="UPA00143"/>
<evidence type="ECO:0000313" key="8">
    <source>
        <dbReference type="EnsemblPlants" id="OPUNC12G07710.1"/>
    </source>
</evidence>
<dbReference type="PROSITE" id="PS51698">
    <property type="entry name" value="U_BOX"/>
    <property type="match status" value="1"/>
</dbReference>
<dbReference type="PANTHER" id="PTHR45958:SF6">
    <property type="entry name" value="U-BOX DOMAIN-CONTAINING PROTEIN 43"/>
    <property type="match status" value="1"/>
</dbReference>
<evidence type="ECO:0000256" key="6">
    <source>
        <dbReference type="SAM" id="Phobius"/>
    </source>
</evidence>
<dbReference type="InterPro" id="IPR013083">
    <property type="entry name" value="Znf_RING/FYVE/PHD"/>
</dbReference>
<dbReference type="Gene3D" id="1.25.10.10">
    <property type="entry name" value="Leucine-rich Repeat Variant"/>
    <property type="match status" value="3"/>
</dbReference>
<dbReference type="STRING" id="4537.A0A0E0MLB4"/>
<feature type="compositionally biased region" description="Low complexity" evidence="5">
    <location>
        <begin position="27"/>
        <end position="47"/>
    </location>
</feature>
<reference evidence="8" key="1">
    <citation type="submission" date="2015-04" db="UniProtKB">
        <authorList>
            <consortium name="EnsemblPlants"/>
        </authorList>
    </citation>
    <scope>IDENTIFICATION</scope>
</reference>
<keyword evidence="6" id="KW-1133">Transmembrane helix</keyword>
<dbReference type="SMART" id="SM00504">
    <property type="entry name" value="Ubox"/>
    <property type="match status" value="1"/>
</dbReference>
<dbReference type="InterPro" id="IPR016024">
    <property type="entry name" value="ARM-type_fold"/>
</dbReference>
<dbReference type="AlphaFoldDB" id="A0A0E0MLB4"/>
<dbReference type="InterPro" id="IPR003613">
    <property type="entry name" value="Ubox_domain"/>
</dbReference>
<dbReference type="InterPro" id="IPR000225">
    <property type="entry name" value="Armadillo"/>
</dbReference>
<evidence type="ECO:0000259" key="7">
    <source>
        <dbReference type="PROSITE" id="PS51698"/>
    </source>
</evidence>
<keyword evidence="6" id="KW-0472">Membrane</keyword>
<dbReference type="InterPro" id="IPR011989">
    <property type="entry name" value="ARM-like"/>
</dbReference>
<dbReference type="EnsemblPlants" id="OPUNC12G07710.1">
    <property type="protein sequence ID" value="OPUNC12G07710.1"/>
    <property type="gene ID" value="OPUNC12G07710"/>
</dbReference>
<dbReference type="InterPro" id="IPR052608">
    <property type="entry name" value="U-box_domain_protein"/>
</dbReference>
<dbReference type="SMART" id="SM00185">
    <property type="entry name" value="ARM"/>
    <property type="match status" value="8"/>
</dbReference>